<feature type="region of interest" description="Disordered" evidence="1">
    <location>
        <begin position="176"/>
        <end position="226"/>
    </location>
</feature>
<dbReference type="OrthoDB" id="2496860at2759"/>
<evidence type="ECO:0008006" key="7">
    <source>
        <dbReference type="Google" id="ProtNLM"/>
    </source>
</evidence>
<dbReference type="EMBL" id="PGCI01001194">
    <property type="protein sequence ID" value="PLW06708.1"/>
    <property type="molecule type" value="Genomic_DNA"/>
</dbReference>
<organism evidence="4 5">
    <name type="scientific">Puccinia coronata f. sp. avenae</name>
    <dbReference type="NCBI Taxonomy" id="200324"/>
    <lineage>
        <taxon>Eukaryota</taxon>
        <taxon>Fungi</taxon>
        <taxon>Dikarya</taxon>
        <taxon>Basidiomycota</taxon>
        <taxon>Pucciniomycotina</taxon>
        <taxon>Pucciniomycetes</taxon>
        <taxon>Pucciniales</taxon>
        <taxon>Pucciniaceae</taxon>
        <taxon>Puccinia</taxon>
    </lineage>
</organism>
<feature type="chain" id="PRO_5015083705" description="Lipoprotein" evidence="2">
    <location>
        <begin position="23"/>
        <end position="226"/>
    </location>
</feature>
<evidence type="ECO:0000313" key="6">
    <source>
        <dbReference type="Proteomes" id="UP000235392"/>
    </source>
</evidence>
<evidence type="ECO:0000313" key="3">
    <source>
        <dbReference type="EMBL" id="PLW06708.1"/>
    </source>
</evidence>
<evidence type="ECO:0000256" key="1">
    <source>
        <dbReference type="SAM" id="MobiDB-lite"/>
    </source>
</evidence>
<evidence type="ECO:0000256" key="2">
    <source>
        <dbReference type="SAM" id="SignalP"/>
    </source>
</evidence>
<dbReference type="Proteomes" id="UP000235388">
    <property type="component" value="Unassembled WGS sequence"/>
</dbReference>
<comment type="caution">
    <text evidence="4">The sequence shown here is derived from an EMBL/GenBank/DDBJ whole genome shotgun (WGS) entry which is preliminary data.</text>
</comment>
<gene>
    <name evidence="4" type="ORF">PCANC_27427</name>
    <name evidence="3" type="ORF">PCASD_25323</name>
</gene>
<reference evidence="5 6" key="1">
    <citation type="submission" date="2017-11" db="EMBL/GenBank/DDBJ databases">
        <title>De novo assembly and phasing of dikaryotic genomes from two isolates of Puccinia coronata f. sp. avenae, the causal agent of oat crown rust.</title>
        <authorList>
            <person name="Miller M.E."/>
            <person name="Zhang Y."/>
            <person name="Omidvar V."/>
            <person name="Sperschneider J."/>
            <person name="Schwessinger B."/>
            <person name="Raley C."/>
            <person name="Palmer J.M."/>
            <person name="Garnica D."/>
            <person name="Upadhyaya N."/>
            <person name="Rathjen J."/>
            <person name="Taylor J.M."/>
            <person name="Park R.F."/>
            <person name="Dodds P.N."/>
            <person name="Hirsch C.D."/>
            <person name="Kianian S.F."/>
            <person name="Figueroa M."/>
        </authorList>
    </citation>
    <scope>NUCLEOTIDE SEQUENCE [LARGE SCALE GENOMIC DNA]</scope>
    <source>
        <strain evidence="4">12NC29</strain>
        <strain evidence="3">12SD80</strain>
    </source>
</reference>
<keyword evidence="2" id="KW-0732">Signal</keyword>
<feature type="compositionally biased region" description="Basic and acidic residues" evidence="1">
    <location>
        <begin position="194"/>
        <end position="226"/>
    </location>
</feature>
<keyword evidence="5" id="KW-1185">Reference proteome</keyword>
<accession>A0A2N5TD70</accession>
<dbReference type="Proteomes" id="UP000235392">
    <property type="component" value="Unassembled WGS sequence"/>
</dbReference>
<feature type="signal peptide" evidence="2">
    <location>
        <begin position="1"/>
        <end position="22"/>
    </location>
</feature>
<dbReference type="PROSITE" id="PS51257">
    <property type="entry name" value="PROKAR_LIPOPROTEIN"/>
    <property type="match status" value="1"/>
</dbReference>
<evidence type="ECO:0000313" key="5">
    <source>
        <dbReference type="Proteomes" id="UP000235388"/>
    </source>
</evidence>
<dbReference type="PANTHER" id="PTHR38849:SF1">
    <property type="entry name" value="SMALL SECRETED PROTEIN"/>
    <property type="match status" value="1"/>
</dbReference>
<sequence length="226" mass="25293">MKSLFTISGVLLILCSCSLLNAKKSSESGLKPGKKGKTGPSKIFPFKTYEEFQISDGIAGHSLDKAKKMFVEPFQNISFKDITQTDLNNIATMSQFAIDNEIHFNEAIRKFESKRKHRDGPLSAGKTANKVLKLLSAIQVLEVHEKVGITLGHKDERLKELNAKLKKNVELDHKNAGKKMESYLHHGIGGSSKKGKEEKEKENEKKNENENEKKKKKKKEDDGGAQ</sequence>
<evidence type="ECO:0000313" key="4">
    <source>
        <dbReference type="EMBL" id="PLW23431.1"/>
    </source>
</evidence>
<dbReference type="EMBL" id="PGCJ01000721">
    <property type="protein sequence ID" value="PLW23431.1"/>
    <property type="molecule type" value="Genomic_DNA"/>
</dbReference>
<name>A0A2N5TD70_9BASI</name>
<dbReference type="AlphaFoldDB" id="A0A2N5TD70"/>
<dbReference type="PANTHER" id="PTHR38849">
    <property type="entry name" value="SMALL SECRETED PROTEIN"/>
    <property type="match status" value="1"/>
</dbReference>
<protein>
    <recommendedName>
        <fullName evidence="7">Lipoprotein</fullName>
    </recommendedName>
</protein>
<proteinExistence type="predicted"/>